<dbReference type="EMBL" id="KV425618">
    <property type="protein sequence ID" value="KZT20593.1"/>
    <property type="molecule type" value="Genomic_DNA"/>
</dbReference>
<keyword evidence="1" id="KW-1133">Transmembrane helix</keyword>
<evidence type="ECO:0000313" key="2">
    <source>
        <dbReference type="EMBL" id="KZT20593.1"/>
    </source>
</evidence>
<evidence type="ECO:0000313" key="3">
    <source>
        <dbReference type="Proteomes" id="UP000076761"/>
    </source>
</evidence>
<feature type="transmembrane region" description="Helical" evidence="1">
    <location>
        <begin position="68"/>
        <end position="87"/>
    </location>
</feature>
<dbReference type="InParanoid" id="A0A165P6I9"/>
<keyword evidence="1" id="KW-0472">Membrane</keyword>
<gene>
    <name evidence="2" type="ORF">NEOLEDRAFT_1245140</name>
</gene>
<protein>
    <submittedName>
        <fullName evidence="2">Uncharacterized protein</fullName>
    </submittedName>
</protein>
<evidence type="ECO:0000256" key="1">
    <source>
        <dbReference type="SAM" id="Phobius"/>
    </source>
</evidence>
<name>A0A165P6I9_9AGAM</name>
<reference evidence="2 3" key="1">
    <citation type="journal article" date="2016" name="Mol. Biol. Evol.">
        <title>Comparative Genomics of Early-Diverging Mushroom-Forming Fungi Provides Insights into the Origins of Lignocellulose Decay Capabilities.</title>
        <authorList>
            <person name="Nagy L.G."/>
            <person name="Riley R."/>
            <person name="Tritt A."/>
            <person name="Adam C."/>
            <person name="Daum C."/>
            <person name="Floudas D."/>
            <person name="Sun H."/>
            <person name="Yadav J.S."/>
            <person name="Pangilinan J."/>
            <person name="Larsson K.H."/>
            <person name="Matsuura K."/>
            <person name="Barry K."/>
            <person name="Labutti K."/>
            <person name="Kuo R."/>
            <person name="Ohm R.A."/>
            <person name="Bhattacharya S.S."/>
            <person name="Shirouzu T."/>
            <person name="Yoshinaga Y."/>
            <person name="Martin F.M."/>
            <person name="Grigoriev I.V."/>
            <person name="Hibbett D.S."/>
        </authorList>
    </citation>
    <scope>NUCLEOTIDE SEQUENCE [LARGE SCALE GENOMIC DNA]</scope>
    <source>
        <strain evidence="2 3">HHB14362 ss-1</strain>
    </source>
</reference>
<keyword evidence="3" id="KW-1185">Reference proteome</keyword>
<feature type="transmembrane region" description="Helical" evidence="1">
    <location>
        <begin position="38"/>
        <end position="62"/>
    </location>
</feature>
<sequence length="387" mass="42609">MSQTRAVYKISLSSFPMLFRLSLCLPSRSRNSVLVSRLPMAFMAFFIYELLQVLALFLIAYAILALSIVGAMAVALHYGVILSIYIIQPTSAFQRGRHMSIWFCPKKENEYCVKGKQASPKEEKRPQLTLTNPSGVSLPLPAATLTYTNVSIAAGPAIPSPNLLNRTHSIRKSFQSNKSNSLFRTFGRPRSYAFYGGKHRLAVGPSFDLPVPVITLVDASGDVVPLPFTPTIFLTKPSGATIRLSVDRAIRKHRDIMSKGETVYDTRLLCPWAYQPMGSSYMTSHTPDAPASMPLVENSLGLSHSSSMINLADLADALDDDDMALQQPTIIFEEQVLACTPEVSLYETALTDQAYVPTLEQLKSRKTTTTPRIITVAMSETGVANMF</sequence>
<dbReference type="AlphaFoldDB" id="A0A165P6I9"/>
<accession>A0A165P6I9</accession>
<dbReference type="Proteomes" id="UP000076761">
    <property type="component" value="Unassembled WGS sequence"/>
</dbReference>
<keyword evidence="1" id="KW-0812">Transmembrane</keyword>
<organism evidence="2 3">
    <name type="scientific">Neolentinus lepideus HHB14362 ss-1</name>
    <dbReference type="NCBI Taxonomy" id="1314782"/>
    <lineage>
        <taxon>Eukaryota</taxon>
        <taxon>Fungi</taxon>
        <taxon>Dikarya</taxon>
        <taxon>Basidiomycota</taxon>
        <taxon>Agaricomycotina</taxon>
        <taxon>Agaricomycetes</taxon>
        <taxon>Gloeophyllales</taxon>
        <taxon>Gloeophyllaceae</taxon>
        <taxon>Neolentinus</taxon>
    </lineage>
</organism>
<proteinExistence type="predicted"/>